<dbReference type="PANTHER" id="PTHR35007">
    <property type="entry name" value="INTEGRAL MEMBRANE PROTEIN-RELATED"/>
    <property type="match status" value="1"/>
</dbReference>
<dbReference type="RefSeq" id="WP_126015013.1">
    <property type="nucleotide sequence ID" value="NZ_CP034437.1"/>
</dbReference>
<dbReference type="EMBL" id="CP034437">
    <property type="protein sequence ID" value="AZN39938.1"/>
    <property type="molecule type" value="Genomic_DNA"/>
</dbReference>
<feature type="transmembrane region" description="Helical" evidence="6">
    <location>
        <begin position="144"/>
        <end position="167"/>
    </location>
</feature>
<evidence type="ECO:0000256" key="2">
    <source>
        <dbReference type="ARBA" id="ARBA00022475"/>
    </source>
</evidence>
<feature type="transmembrane region" description="Helical" evidence="6">
    <location>
        <begin position="173"/>
        <end position="194"/>
    </location>
</feature>
<name>A0A3Q8X410_9BACL</name>
<dbReference type="OrthoDB" id="9793966at2"/>
<gene>
    <name evidence="8" type="ORF">EJC50_09965</name>
</gene>
<keyword evidence="5 6" id="KW-0472">Membrane</keyword>
<evidence type="ECO:0000256" key="5">
    <source>
        <dbReference type="ARBA" id="ARBA00023136"/>
    </source>
</evidence>
<reference evidence="9" key="1">
    <citation type="submission" date="2018-12" db="EMBL/GenBank/DDBJ databases">
        <title>Genome sequence of Peanibacillus sp.</title>
        <authorList>
            <person name="Subramani G."/>
            <person name="Srinivasan S."/>
            <person name="Kim M.K."/>
        </authorList>
    </citation>
    <scope>NUCLEOTIDE SEQUENCE [LARGE SCALE GENOMIC DNA]</scope>
    <source>
        <strain evidence="9">18JY67-1</strain>
    </source>
</reference>
<evidence type="ECO:0000256" key="3">
    <source>
        <dbReference type="ARBA" id="ARBA00022692"/>
    </source>
</evidence>
<feature type="domain" description="Type II secretion system protein GspF" evidence="7">
    <location>
        <begin position="218"/>
        <end position="343"/>
    </location>
</feature>
<feature type="transmembrane region" description="Helical" evidence="6">
    <location>
        <begin position="6"/>
        <end position="24"/>
    </location>
</feature>
<dbReference type="GO" id="GO:0005886">
    <property type="term" value="C:plasma membrane"/>
    <property type="evidence" value="ECO:0007669"/>
    <property type="project" value="UniProtKB-SubCell"/>
</dbReference>
<evidence type="ECO:0000256" key="4">
    <source>
        <dbReference type="ARBA" id="ARBA00022989"/>
    </source>
</evidence>
<proteinExistence type="predicted"/>
<dbReference type="Pfam" id="PF00482">
    <property type="entry name" value="T2SSF"/>
    <property type="match status" value="1"/>
</dbReference>
<sequence length="351" mass="39129">MVYAILTLATIFTVVWFILLGMVAEQDWVAAAYNKVLDNRERMNKLRVKDAARREWLAKYNGISARVMNLLFSSDSSKEIAKLERGNERLQSGKLKGLNLFIMPGYVVQRKYDAIGKGSIHKLIMTKSFELYGKKNAANKTKQLIAQIISYPLIGVSASLIISGMLLSAGKTMIGFVVLGVGTALILVLVYALYDEVSDRINKRHDAISRQFPNVVSKLALLVTSGMIVNRAWKETSLSQESELYQEMRKTSDELDNNVPPDVAYGNFITRCNTKEATKLASAILQNLSKGNSEIGKLLQSMAKEAWSERRHTAKRDSEKANSKLMIPTMLLLLAILIMLMVPVAMNFSGL</sequence>
<feature type="transmembrane region" description="Helical" evidence="6">
    <location>
        <begin position="325"/>
        <end position="346"/>
    </location>
</feature>
<keyword evidence="4 6" id="KW-1133">Transmembrane helix</keyword>
<keyword evidence="2" id="KW-1003">Cell membrane</keyword>
<organism evidence="8 9">
    <name type="scientific">Paenibacillus albus</name>
    <dbReference type="NCBI Taxonomy" id="2495582"/>
    <lineage>
        <taxon>Bacteria</taxon>
        <taxon>Bacillati</taxon>
        <taxon>Bacillota</taxon>
        <taxon>Bacilli</taxon>
        <taxon>Bacillales</taxon>
        <taxon>Paenibacillaceae</taxon>
        <taxon>Paenibacillus</taxon>
    </lineage>
</organism>
<evidence type="ECO:0000259" key="7">
    <source>
        <dbReference type="Pfam" id="PF00482"/>
    </source>
</evidence>
<evidence type="ECO:0000313" key="8">
    <source>
        <dbReference type="EMBL" id="AZN39938.1"/>
    </source>
</evidence>
<keyword evidence="9" id="KW-1185">Reference proteome</keyword>
<evidence type="ECO:0000256" key="1">
    <source>
        <dbReference type="ARBA" id="ARBA00004651"/>
    </source>
</evidence>
<accession>A0A3Q8X410</accession>
<dbReference type="InterPro" id="IPR018076">
    <property type="entry name" value="T2SS_GspF_dom"/>
</dbReference>
<dbReference type="AlphaFoldDB" id="A0A3Q8X410"/>
<protein>
    <recommendedName>
        <fullName evidence="7">Type II secretion system protein GspF domain-containing protein</fullName>
    </recommendedName>
</protein>
<dbReference type="Proteomes" id="UP000272528">
    <property type="component" value="Chromosome"/>
</dbReference>
<dbReference type="KEGG" id="palb:EJC50_09965"/>
<evidence type="ECO:0000256" key="6">
    <source>
        <dbReference type="SAM" id="Phobius"/>
    </source>
</evidence>
<evidence type="ECO:0000313" key="9">
    <source>
        <dbReference type="Proteomes" id="UP000272528"/>
    </source>
</evidence>
<keyword evidence="3 6" id="KW-0812">Transmembrane</keyword>
<dbReference type="PANTHER" id="PTHR35007:SF2">
    <property type="entry name" value="PILUS ASSEMBLE PROTEIN"/>
    <property type="match status" value="1"/>
</dbReference>
<comment type="subcellular location">
    <subcellularLocation>
        <location evidence="1">Cell membrane</location>
        <topology evidence="1">Multi-pass membrane protein</topology>
    </subcellularLocation>
</comment>